<dbReference type="InterPro" id="IPR006214">
    <property type="entry name" value="Bax_inhibitor_1-related"/>
</dbReference>
<evidence type="ECO:0000256" key="5">
    <source>
        <dbReference type="SAM" id="Phobius"/>
    </source>
</evidence>
<evidence type="ECO:0000256" key="1">
    <source>
        <dbReference type="ARBA" id="ARBA00004141"/>
    </source>
</evidence>
<dbReference type="AlphaFoldDB" id="A0A170TCH5"/>
<feature type="transmembrane region" description="Helical" evidence="5">
    <location>
        <begin position="145"/>
        <end position="168"/>
    </location>
</feature>
<sequence length="241" mass="24852">MPAQSNFQDAIREAQASALVGPNVVNKALPFVGGGMVLTAVGTFGGLSMVGTPAFMPLFWVALIGNLVLFFVAQGVANRGNNSTALPLLALYSLITGFTLSGLVALALSTAGIGGVGTAALATGATFLIASVYGRRMSDSVGQALGQVVGLGIIGLIIAMVIQLIGGIFLPGFGGSGFELMIAGFGTVLFTGAAFLDFYTMPRTYRDDQYLAGALSMYLTYINLFIFILRLVIALSGSSRD</sequence>
<keyword evidence="4 5" id="KW-0472">Membrane</keyword>
<evidence type="ECO:0000313" key="7">
    <source>
        <dbReference type="Proteomes" id="UP000182631"/>
    </source>
</evidence>
<keyword evidence="3 5" id="KW-1133">Transmembrane helix</keyword>
<feature type="transmembrane region" description="Helical" evidence="5">
    <location>
        <begin position="113"/>
        <end position="133"/>
    </location>
</feature>
<evidence type="ECO:0000313" key="6">
    <source>
        <dbReference type="EMBL" id="CZB19982.1"/>
    </source>
</evidence>
<dbReference type="OrthoDB" id="422237at2"/>
<feature type="transmembrane region" description="Helical" evidence="5">
    <location>
        <begin position="54"/>
        <end position="73"/>
    </location>
</feature>
<proteinExistence type="predicted"/>
<dbReference type="Pfam" id="PF01027">
    <property type="entry name" value="Bax1-I"/>
    <property type="match status" value="1"/>
</dbReference>
<keyword evidence="2 5" id="KW-0812">Transmembrane</keyword>
<feature type="transmembrane region" description="Helical" evidence="5">
    <location>
        <begin position="211"/>
        <end position="233"/>
    </location>
</feature>
<evidence type="ECO:0000256" key="3">
    <source>
        <dbReference type="ARBA" id="ARBA00022989"/>
    </source>
</evidence>
<comment type="subcellular location">
    <subcellularLocation>
        <location evidence="1">Membrane</location>
        <topology evidence="1">Multi-pass membrane protein</topology>
    </subcellularLocation>
</comment>
<evidence type="ECO:0000256" key="2">
    <source>
        <dbReference type="ARBA" id="ARBA00022692"/>
    </source>
</evidence>
<keyword evidence="7" id="KW-1185">Reference proteome</keyword>
<feature type="transmembrane region" description="Helical" evidence="5">
    <location>
        <begin position="180"/>
        <end position="199"/>
    </location>
</feature>
<feature type="transmembrane region" description="Helical" evidence="5">
    <location>
        <begin position="85"/>
        <end position="107"/>
    </location>
</feature>
<accession>A0A170TCH5</accession>
<gene>
    <name evidence="6" type="ORF">FLM9_1178</name>
</gene>
<dbReference type="EMBL" id="FITM01000129">
    <property type="protein sequence ID" value="CZB19982.1"/>
    <property type="molecule type" value="Genomic_DNA"/>
</dbReference>
<dbReference type="Proteomes" id="UP000182631">
    <property type="component" value="Unassembled WGS sequence"/>
</dbReference>
<name>A0A170TCH5_9SYNE</name>
<evidence type="ECO:0000256" key="4">
    <source>
        <dbReference type="ARBA" id="ARBA00023136"/>
    </source>
</evidence>
<protein>
    <recommendedName>
        <fullName evidence="8">Integral membrane protein, interacts with FtsH</fullName>
    </recommendedName>
</protein>
<organism evidence="6 7">
    <name type="scientific">Candidatus Synechococcus spongiarum</name>
    <dbReference type="NCBI Taxonomy" id="431041"/>
    <lineage>
        <taxon>Bacteria</taxon>
        <taxon>Bacillati</taxon>
        <taxon>Cyanobacteriota</taxon>
        <taxon>Cyanophyceae</taxon>
        <taxon>Synechococcales</taxon>
        <taxon>Synechococcaceae</taxon>
        <taxon>Synechococcus</taxon>
    </lineage>
</organism>
<dbReference type="GO" id="GO:0016020">
    <property type="term" value="C:membrane"/>
    <property type="evidence" value="ECO:0007669"/>
    <property type="project" value="UniProtKB-SubCell"/>
</dbReference>
<evidence type="ECO:0008006" key="8">
    <source>
        <dbReference type="Google" id="ProtNLM"/>
    </source>
</evidence>
<reference evidence="7" key="1">
    <citation type="submission" date="2016-02" db="EMBL/GenBank/DDBJ databases">
        <authorList>
            <person name="liu f."/>
        </authorList>
    </citation>
    <scope>NUCLEOTIDE SEQUENCE [LARGE SCALE GENOMIC DNA]</scope>
</reference>
<feature type="transmembrane region" description="Helical" evidence="5">
    <location>
        <begin position="28"/>
        <end position="48"/>
    </location>
</feature>
<dbReference type="RefSeq" id="WP_074457614.1">
    <property type="nucleotide sequence ID" value="NZ_FITM01000129.1"/>
</dbReference>